<evidence type="ECO:0000313" key="1">
    <source>
        <dbReference type="EMBL" id="EOK13701.1"/>
    </source>
</evidence>
<dbReference type="HOGENOM" id="CLU_884929_0_0_9"/>
<evidence type="ECO:0008006" key="3">
    <source>
        <dbReference type="Google" id="ProtNLM"/>
    </source>
</evidence>
<evidence type="ECO:0000313" key="2">
    <source>
        <dbReference type="Proteomes" id="UP000013638"/>
    </source>
</evidence>
<dbReference type="Proteomes" id="UP000013638">
    <property type="component" value="Unassembled WGS sequence"/>
</dbReference>
<proteinExistence type="predicted"/>
<name>R3KJT6_ENTFL</name>
<dbReference type="AlphaFoldDB" id="R3KJT6"/>
<accession>R3KJT6</accession>
<dbReference type="InterPro" id="IPR032359">
    <property type="entry name" value="KwaB-like"/>
</dbReference>
<reference evidence="1 2" key="1">
    <citation type="submission" date="2013-02" db="EMBL/GenBank/DDBJ databases">
        <title>The Genome Sequence of Enterococcus faecalis ATCC_6055.</title>
        <authorList>
            <consortium name="The Broad Institute Genome Sequencing Platform"/>
            <consortium name="The Broad Institute Genome Sequencing Center for Infectious Disease"/>
            <person name="Earl A.M."/>
            <person name="Gilmore M.S."/>
            <person name="Lebreton F."/>
            <person name="Walker B."/>
            <person name="Young S.K."/>
            <person name="Zeng Q."/>
            <person name="Gargeya S."/>
            <person name="Fitzgerald M."/>
            <person name="Haas B."/>
            <person name="Abouelleil A."/>
            <person name="Alvarado L."/>
            <person name="Arachchi H.M."/>
            <person name="Berlin A.M."/>
            <person name="Chapman S.B."/>
            <person name="Dewar J."/>
            <person name="Goldberg J."/>
            <person name="Griggs A."/>
            <person name="Gujja S."/>
            <person name="Hansen M."/>
            <person name="Howarth C."/>
            <person name="Imamovic A."/>
            <person name="Larimer J."/>
            <person name="McCowan C."/>
            <person name="Murphy C."/>
            <person name="Neiman D."/>
            <person name="Pearson M."/>
            <person name="Priest M."/>
            <person name="Roberts A."/>
            <person name="Saif S."/>
            <person name="Shea T."/>
            <person name="Sisk P."/>
            <person name="Sykes S."/>
            <person name="Wortman J."/>
            <person name="Nusbaum C."/>
            <person name="Birren B."/>
        </authorList>
    </citation>
    <scope>NUCLEOTIDE SEQUENCE [LARGE SCALE GENOMIC DNA]</scope>
    <source>
        <strain evidence="1 2">ATCC 6055</strain>
    </source>
</reference>
<dbReference type="PATRIC" id="fig|1169311.3.peg.1759"/>
<dbReference type="Pfam" id="PF16162">
    <property type="entry name" value="KwaB"/>
    <property type="match status" value="1"/>
</dbReference>
<protein>
    <recommendedName>
        <fullName evidence="3">DUF4868 domain-containing protein</fullName>
    </recommendedName>
</protein>
<dbReference type="RefSeq" id="WP_010828866.1">
    <property type="nucleotide sequence ID" value="NZ_KB944862.1"/>
</dbReference>
<gene>
    <name evidence="1" type="ORF">WOU_01786</name>
</gene>
<comment type="caution">
    <text evidence="1">The sequence shown here is derived from an EMBL/GenBank/DDBJ whole genome shotgun (WGS) entry which is preliminary data.</text>
</comment>
<dbReference type="EMBL" id="ASDZ01000019">
    <property type="protein sequence ID" value="EOK13701.1"/>
    <property type="molecule type" value="Genomic_DNA"/>
</dbReference>
<sequence length="314" mass="36770">MDLNKLYNYSKSLIDDGEVATNVDLFLLRKSKDDDIIVFSMDVDNNLQKDLLKTFVDYFKRSEKRNYPQNDYDVVTSGKFDKEYYKTYTTEYTGVKRFIESFKDGFIDNIKGLNETSFFAYAVKVHMEKEWFIFIAPFAKVSKISATKVLGNLKDNRLTRLDNQDTVGFSSSISMIFEEKELLMTNNLRIFEKCCGMKEEFQKRAKSILNNISTFDSIEELDELMKTIESDSVVAKRLTKMDQNYDRVSSFFKNKTRVSEVLKDDAFKDKFKEIKYENGKLKFEKKHRHIFITLISDACYETIVGKTKGIDFGF</sequence>
<organism evidence="1 2">
    <name type="scientific">Enterococcus faecalis ATCC 6055</name>
    <dbReference type="NCBI Taxonomy" id="1169311"/>
    <lineage>
        <taxon>Bacteria</taxon>
        <taxon>Bacillati</taxon>
        <taxon>Bacillota</taxon>
        <taxon>Bacilli</taxon>
        <taxon>Lactobacillales</taxon>
        <taxon>Enterococcaceae</taxon>
        <taxon>Enterococcus</taxon>
    </lineage>
</organism>